<name>A0AA39ZTA6_9PEZI</name>
<dbReference type="AlphaFoldDB" id="A0AA39ZTA6"/>
<dbReference type="GeneID" id="85326284"/>
<protein>
    <submittedName>
        <fullName evidence="1">Uncharacterized protein</fullName>
    </submittedName>
</protein>
<accession>A0AA39ZTA6</accession>
<sequence length="168" mass="19331">MSTQESRDRFAKVWGYHITAMNPQRGQGADESKPLSVNPLETNVTWEWLIRIVNRCQRHHCSTAYCLQLTKKDAEQARKAGERGGQPASQPVEERFSPQLTCRFQCPWAEQAKARVIRKLGKKWWLFEAQRNDTYMNQYNPLISLCWLANTNCPPCTGVQAVVNYAAE</sequence>
<proteinExistence type="predicted"/>
<gene>
    <name evidence="1" type="ORF">B0T26DRAFT_730422</name>
</gene>
<reference evidence="1" key="1">
    <citation type="submission" date="2023-06" db="EMBL/GenBank/DDBJ databases">
        <title>Genome-scale phylogeny and comparative genomics of the fungal order Sordariales.</title>
        <authorList>
            <consortium name="Lawrence Berkeley National Laboratory"/>
            <person name="Hensen N."/>
            <person name="Bonometti L."/>
            <person name="Westerberg I."/>
            <person name="Brannstrom I.O."/>
            <person name="Guillou S."/>
            <person name="Cros-Aarteil S."/>
            <person name="Calhoun S."/>
            <person name="Haridas S."/>
            <person name="Kuo A."/>
            <person name="Mondo S."/>
            <person name="Pangilinan J."/>
            <person name="Riley R."/>
            <person name="LaButti K."/>
            <person name="Andreopoulos B."/>
            <person name="Lipzen A."/>
            <person name="Chen C."/>
            <person name="Yanf M."/>
            <person name="Daum C."/>
            <person name="Ng V."/>
            <person name="Clum A."/>
            <person name="Steindorff A."/>
            <person name="Ohm R."/>
            <person name="Martin F."/>
            <person name="Silar P."/>
            <person name="Natvig D."/>
            <person name="Lalanne C."/>
            <person name="Gautier V."/>
            <person name="Ament-velasquez S.L."/>
            <person name="Kruys A."/>
            <person name="Hutchinson M.I."/>
            <person name="Powell A.J."/>
            <person name="Barry K."/>
            <person name="Miller A.N."/>
            <person name="Grigoriev I.V."/>
            <person name="Debuchy R."/>
            <person name="Gladieux P."/>
            <person name="Thoren M.H."/>
            <person name="Johannesson H."/>
        </authorList>
    </citation>
    <scope>NUCLEOTIDE SEQUENCE</scope>
    <source>
        <strain evidence="1">SMH2392-1A</strain>
    </source>
</reference>
<keyword evidence="2" id="KW-1185">Reference proteome</keyword>
<dbReference type="Proteomes" id="UP001172101">
    <property type="component" value="Unassembled WGS sequence"/>
</dbReference>
<dbReference type="EMBL" id="JAUIRO010000008">
    <property type="protein sequence ID" value="KAK0703240.1"/>
    <property type="molecule type" value="Genomic_DNA"/>
</dbReference>
<evidence type="ECO:0000313" key="1">
    <source>
        <dbReference type="EMBL" id="KAK0703240.1"/>
    </source>
</evidence>
<dbReference type="RefSeq" id="XP_060290099.1">
    <property type="nucleotide sequence ID" value="XM_060443014.1"/>
</dbReference>
<organism evidence="1 2">
    <name type="scientific">Lasiosphaeria miniovina</name>
    <dbReference type="NCBI Taxonomy" id="1954250"/>
    <lineage>
        <taxon>Eukaryota</taxon>
        <taxon>Fungi</taxon>
        <taxon>Dikarya</taxon>
        <taxon>Ascomycota</taxon>
        <taxon>Pezizomycotina</taxon>
        <taxon>Sordariomycetes</taxon>
        <taxon>Sordariomycetidae</taxon>
        <taxon>Sordariales</taxon>
        <taxon>Lasiosphaeriaceae</taxon>
        <taxon>Lasiosphaeria</taxon>
    </lineage>
</organism>
<comment type="caution">
    <text evidence="1">The sequence shown here is derived from an EMBL/GenBank/DDBJ whole genome shotgun (WGS) entry which is preliminary data.</text>
</comment>
<evidence type="ECO:0000313" key="2">
    <source>
        <dbReference type="Proteomes" id="UP001172101"/>
    </source>
</evidence>